<name>A0A9X1NYJ3_9HYPH</name>
<dbReference type="Pfam" id="PF07704">
    <property type="entry name" value="PSK_trans_fac"/>
    <property type="match status" value="1"/>
</dbReference>
<evidence type="ECO:0000313" key="2">
    <source>
        <dbReference type="Proteomes" id="UP001139035"/>
    </source>
</evidence>
<reference evidence="1" key="1">
    <citation type="submission" date="2022-01" db="EMBL/GenBank/DDBJ databases">
        <title>Jiella avicenniae sp. nov., a novel endophytic bacterium isolated from bark of Avicennia marina.</title>
        <authorList>
            <person name="Tuo L."/>
        </authorList>
    </citation>
    <scope>NUCLEOTIDE SEQUENCE</scope>
    <source>
        <strain evidence="1">CBK1P-4</strain>
    </source>
</reference>
<gene>
    <name evidence="1" type="ORF">LZD57_08260</name>
</gene>
<dbReference type="AlphaFoldDB" id="A0A9X1NYJ3"/>
<protein>
    <submittedName>
        <fullName evidence="1">Type II toxin-antitoxin system VapB family antitoxin</fullName>
    </submittedName>
</protein>
<sequence length="81" mass="9092">MSPTINDPAVEALAEEVRRATNAESATEAIKLALRHELERLQRQRSFEERNAEVMAMADALGETDPQFDLKSFSDAMWAGR</sequence>
<keyword evidence="2" id="KW-1185">Reference proteome</keyword>
<proteinExistence type="predicted"/>
<accession>A0A9X1NYJ3</accession>
<comment type="caution">
    <text evidence="1">The sequence shown here is derived from an EMBL/GenBank/DDBJ whole genome shotgun (WGS) entry which is preliminary data.</text>
</comment>
<dbReference type="EMBL" id="JAJUWU010000007">
    <property type="protein sequence ID" value="MCE7027982.1"/>
    <property type="molecule type" value="Genomic_DNA"/>
</dbReference>
<dbReference type="RefSeq" id="WP_233719139.1">
    <property type="nucleotide sequence ID" value="NZ_JAJUWU010000007.1"/>
</dbReference>
<dbReference type="InterPro" id="IPR011660">
    <property type="entry name" value="VapB-like"/>
</dbReference>
<evidence type="ECO:0000313" key="1">
    <source>
        <dbReference type="EMBL" id="MCE7027982.1"/>
    </source>
</evidence>
<dbReference type="Proteomes" id="UP001139035">
    <property type="component" value="Unassembled WGS sequence"/>
</dbReference>
<organism evidence="1 2">
    <name type="scientific">Jiella avicenniae</name>
    <dbReference type="NCBI Taxonomy" id="2907202"/>
    <lineage>
        <taxon>Bacteria</taxon>
        <taxon>Pseudomonadati</taxon>
        <taxon>Pseudomonadota</taxon>
        <taxon>Alphaproteobacteria</taxon>
        <taxon>Hyphomicrobiales</taxon>
        <taxon>Aurantimonadaceae</taxon>
        <taxon>Jiella</taxon>
    </lineage>
</organism>